<keyword evidence="3 7" id="KW-0313">Glucose metabolism</keyword>
<dbReference type="PROSITE" id="PS00069">
    <property type="entry name" value="G6P_DEHYDROGENASE"/>
    <property type="match status" value="1"/>
</dbReference>
<dbReference type="GO" id="GO:0004345">
    <property type="term" value="F:glucose-6-phosphate dehydrogenase activity"/>
    <property type="evidence" value="ECO:0007669"/>
    <property type="project" value="UniProtKB-UniRule"/>
</dbReference>
<dbReference type="NCBIfam" id="TIGR00871">
    <property type="entry name" value="zwf"/>
    <property type="match status" value="1"/>
</dbReference>
<evidence type="ECO:0000256" key="7">
    <source>
        <dbReference type="HAMAP-Rule" id="MF_00966"/>
    </source>
</evidence>
<dbReference type="AlphaFoldDB" id="A0A134A5Z8"/>
<dbReference type="InterPro" id="IPR022675">
    <property type="entry name" value="G6P_DH_C"/>
</dbReference>
<dbReference type="GO" id="GO:0006006">
    <property type="term" value="P:glucose metabolic process"/>
    <property type="evidence" value="ECO:0007669"/>
    <property type="project" value="UniProtKB-KW"/>
</dbReference>
<dbReference type="InterPro" id="IPR036291">
    <property type="entry name" value="NAD(P)-bd_dom_sf"/>
</dbReference>
<reference evidence="11" key="1">
    <citation type="submission" date="2016-01" db="EMBL/GenBank/DDBJ databases">
        <authorList>
            <person name="Mitreva M."/>
            <person name="Pepin K.H."/>
            <person name="Mihindukulasuriya K.A."/>
            <person name="Fulton R."/>
            <person name="Fronick C."/>
            <person name="O'Laughlin M."/>
            <person name="Miner T."/>
            <person name="Herter B."/>
            <person name="Rosa B.A."/>
            <person name="Cordes M."/>
            <person name="Tomlinson C."/>
            <person name="Wollam A."/>
            <person name="Palsikar V.B."/>
            <person name="Mardis E.R."/>
            <person name="Wilson R.K."/>
        </authorList>
    </citation>
    <scope>NUCLEOTIDE SEQUENCE [LARGE SCALE GENOMIC DNA]</scope>
    <source>
        <strain evidence="11">DNF01167</strain>
    </source>
</reference>
<dbReference type="RefSeq" id="WP_084812627.1">
    <property type="nucleotide sequence ID" value="NZ_KQ959925.1"/>
</dbReference>
<keyword evidence="4 7" id="KW-0521">NADP</keyword>
<evidence type="ECO:0000256" key="4">
    <source>
        <dbReference type="ARBA" id="ARBA00022857"/>
    </source>
</evidence>
<dbReference type="SUPFAM" id="SSF55347">
    <property type="entry name" value="Glyceraldehyde-3-phosphate dehydrogenase-like, C-terminal domain"/>
    <property type="match status" value="1"/>
</dbReference>
<evidence type="ECO:0000259" key="8">
    <source>
        <dbReference type="Pfam" id="PF00479"/>
    </source>
</evidence>
<accession>A0A134A5Z8</accession>
<comment type="catalytic activity">
    <reaction evidence="7">
        <text>D-glucose 6-phosphate + NADP(+) = 6-phospho-D-glucono-1,5-lactone + NADPH + H(+)</text>
        <dbReference type="Rhea" id="RHEA:15841"/>
        <dbReference type="ChEBI" id="CHEBI:15378"/>
        <dbReference type="ChEBI" id="CHEBI:57783"/>
        <dbReference type="ChEBI" id="CHEBI:57955"/>
        <dbReference type="ChEBI" id="CHEBI:58349"/>
        <dbReference type="ChEBI" id="CHEBI:61548"/>
        <dbReference type="EC" id="1.1.1.49"/>
    </reaction>
</comment>
<dbReference type="Pfam" id="PF02781">
    <property type="entry name" value="G6PD_C"/>
    <property type="match status" value="1"/>
</dbReference>
<dbReference type="EMBL" id="LSDC01000018">
    <property type="protein sequence ID" value="KXB63102.1"/>
    <property type="molecule type" value="Genomic_DNA"/>
</dbReference>
<dbReference type="PANTHER" id="PTHR23429:SF0">
    <property type="entry name" value="GLUCOSE-6-PHOSPHATE 1-DEHYDROGENASE"/>
    <property type="match status" value="1"/>
</dbReference>
<feature type="binding site" evidence="7">
    <location>
        <position position="235"/>
    </location>
    <ligand>
        <name>substrate</name>
    </ligand>
</feature>
<feature type="domain" description="Glucose-6-phosphate dehydrogenase NAD-binding" evidence="8">
    <location>
        <begin position="15"/>
        <end position="187"/>
    </location>
</feature>
<evidence type="ECO:0000256" key="3">
    <source>
        <dbReference type="ARBA" id="ARBA00022526"/>
    </source>
</evidence>
<evidence type="ECO:0000256" key="6">
    <source>
        <dbReference type="ARBA" id="ARBA00023277"/>
    </source>
</evidence>
<feature type="binding site" evidence="7">
    <location>
        <position position="178"/>
    </location>
    <ligand>
        <name>substrate</name>
    </ligand>
</feature>
<comment type="pathway">
    <text evidence="1 7">Carbohydrate degradation; pentose phosphate pathway; D-ribulose 5-phosphate from D-glucose 6-phosphate (oxidative stage): step 1/3.</text>
</comment>
<protein>
    <recommendedName>
        <fullName evidence="7">Glucose-6-phosphate 1-dehydrogenase</fullName>
        <shortName evidence="7">G6PD</shortName>
        <ecNumber evidence="7">1.1.1.49</ecNumber>
    </recommendedName>
</protein>
<feature type="binding site" evidence="7">
    <location>
        <position position="216"/>
    </location>
    <ligand>
        <name>substrate</name>
    </ligand>
</feature>
<dbReference type="PANTHER" id="PTHR23429">
    <property type="entry name" value="GLUCOSE-6-PHOSPHATE 1-DEHYDROGENASE G6PD"/>
    <property type="match status" value="1"/>
</dbReference>
<name>A0A134A5Z8_9BACL</name>
<comment type="caution">
    <text evidence="7">Lacks conserved residue(s) required for the propagation of feature annotation.</text>
</comment>
<dbReference type="UniPathway" id="UPA00115">
    <property type="reaction ID" value="UER00408"/>
</dbReference>
<sequence length="463" mass="53592">MTGLEIMENKTAITLFGGTGDLTYRKLLPALYNLNALAKLADDFKIVVIGRREYSQADYINIVRTWVKEHARTKFDDEEFESYAKRIIYFKMNMTNEDDYEMLQNFYVEQDIQNHVYYFAVAPSFFMTITNGLQKHCSENNAKVIIEKPFGEDLEKAGLLNDELEKFFNQDEIYHIDHYLGKEMIQNILSLRFKNIIFKGIWNKDFIENVQITAAETVGVGTRASYYDKSGALKDMVQNHLLQVLSLVAMEEPKGTESVRIHESQYNLLSALKPIEDVRDSLVMGQYEGYLQEENIPIDSKTETYAALKLYIDNERWEGIPFFIRTGKKMDNRETQVVVQFKAVGDVPGNVLIIRIQPDEGVYFQFNAKKPGTEQELQQISLDFCQSCILENRINTPEAYERLLDACFKGDRSLFSQWDQIVASWTFVNKLIAKYEEQGSPLYTYEQGSKGPKEADELVNWVK</sequence>
<dbReference type="PRINTS" id="PR00079">
    <property type="entry name" value="G6PDHDRGNASE"/>
</dbReference>
<gene>
    <name evidence="7" type="primary">zwf</name>
    <name evidence="10" type="ORF">HMPREF3186_00288</name>
</gene>
<evidence type="ECO:0000313" key="11">
    <source>
        <dbReference type="Proteomes" id="UP000070355"/>
    </source>
</evidence>
<evidence type="ECO:0000256" key="2">
    <source>
        <dbReference type="ARBA" id="ARBA00009975"/>
    </source>
</evidence>
<dbReference type="PIRSF" id="PIRSF000110">
    <property type="entry name" value="G6PD"/>
    <property type="match status" value="1"/>
</dbReference>
<feature type="active site" description="Proton acceptor" evidence="7">
    <location>
        <position position="240"/>
    </location>
</feature>
<comment type="similarity">
    <text evidence="2 7">Belongs to the glucose-6-phosphate dehydrogenase family.</text>
</comment>
<dbReference type="STRING" id="1379.HMPREF3186_00288"/>
<evidence type="ECO:0000256" key="5">
    <source>
        <dbReference type="ARBA" id="ARBA00023002"/>
    </source>
</evidence>
<feature type="binding site" evidence="7">
    <location>
        <position position="182"/>
    </location>
    <ligand>
        <name>substrate</name>
    </ligand>
</feature>
<proteinExistence type="inferred from homology"/>
<evidence type="ECO:0000313" key="10">
    <source>
        <dbReference type="EMBL" id="KXB63102.1"/>
    </source>
</evidence>
<feature type="binding site" evidence="7">
    <location>
        <position position="51"/>
    </location>
    <ligand>
        <name>NADP(+)</name>
        <dbReference type="ChEBI" id="CHEBI:58349"/>
    </ligand>
</feature>
<keyword evidence="6 7" id="KW-0119">Carbohydrate metabolism</keyword>
<feature type="domain" description="Glucose-6-phosphate dehydrogenase C-terminal" evidence="9">
    <location>
        <begin position="190"/>
        <end position="460"/>
    </location>
</feature>
<dbReference type="GO" id="GO:0005829">
    <property type="term" value="C:cytosol"/>
    <property type="evidence" value="ECO:0007669"/>
    <property type="project" value="TreeGrafter"/>
</dbReference>
<evidence type="ECO:0000256" key="1">
    <source>
        <dbReference type="ARBA" id="ARBA00004937"/>
    </source>
</evidence>
<keyword evidence="5 7" id="KW-0560">Oxidoreductase</keyword>
<comment type="caution">
    <text evidence="10">The sequence shown here is derived from an EMBL/GenBank/DDBJ whole genome shotgun (WGS) entry which is preliminary data.</text>
</comment>
<dbReference type="PATRIC" id="fig|1379.3.peg.284"/>
<dbReference type="Pfam" id="PF00479">
    <property type="entry name" value="G6PD_N"/>
    <property type="match status" value="1"/>
</dbReference>
<dbReference type="EC" id="1.1.1.49" evidence="7"/>
<dbReference type="Gene3D" id="3.30.360.10">
    <property type="entry name" value="Dihydrodipicolinate Reductase, domain 2"/>
    <property type="match status" value="1"/>
</dbReference>
<dbReference type="GO" id="GO:0050661">
    <property type="term" value="F:NADP binding"/>
    <property type="evidence" value="ECO:0007669"/>
    <property type="project" value="UniProtKB-UniRule"/>
</dbReference>
<feature type="binding site" evidence="7">
    <location>
        <position position="328"/>
    </location>
    <ligand>
        <name>substrate</name>
    </ligand>
</feature>
<dbReference type="Gene3D" id="3.40.50.720">
    <property type="entry name" value="NAD(P)-binding Rossmann-like Domain"/>
    <property type="match status" value="1"/>
</dbReference>
<dbReference type="HAMAP" id="MF_00966">
    <property type="entry name" value="G6PD"/>
    <property type="match status" value="1"/>
</dbReference>
<dbReference type="InterPro" id="IPR001282">
    <property type="entry name" value="G6P_DH"/>
</dbReference>
<dbReference type="OrthoDB" id="9802739at2"/>
<dbReference type="GO" id="GO:0009051">
    <property type="term" value="P:pentose-phosphate shunt, oxidative branch"/>
    <property type="evidence" value="ECO:0007669"/>
    <property type="project" value="TreeGrafter"/>
</dbReference>
<dbReference type="InterPro" id="IPR019796">
    <property type="entry name" value="G6P_DH_AS"/>
</dbReference>
<comment type="function">
    <text evidence="7">Catalyzes the oxidation of glucose 6-phosphate to 6-phosphogluconolactone.</text>
</comment>
<evidence type="ECO:0000259" key="9">
    <source>
        <dbReference type="Pfam" id="PF02781"/>
    </source>
</evidence>
<dbReference type="SUPFAM" id="SSF51735">
    <property type="entry name" value="NAD(P)-binding Rossmann-fold domains"/>
    <property type="match status" value="1"/>
</dbReference>
<feature type="binding site" evidence="7">
    <location>
        <position position="148"/>
    </location>
    <ligand>
        <name>NADP(+)</name>
        <dbReference type="ChEBI" id="CHEBI:58349"/>
    </ligand>
</feature>
<organism evidence="10 11">
    <name type="scientific">Gemella haemolysans</name>
    <dbReference type="NCBI Taxonomy" id="1379"/>
    <lineage>
        <taxon>Bacteria</taxon>
        <taxon>Bacillati</taxon>
        <taxon>Bacillota</taxon>
        <taxon>Bacilli</taxon>
        <taxon>Bacillales</taxon>
        <taxon>Gemellaceae</taxon>
        <taxon>Gemella</taxon>
    </lineage>
</organism>
<dbReference type="InterPro" id="IPR022674">
    <property type="entry name" value="G6P_DH_NAD-bd"/>
</dbReference>
<dbReference type="Proteomes" id="UP000070355">
    <property type="component" value="Unassembled WGS sequence"/>
</dbReference>